<evidence type="ECO:0000256" key="1">
    <source>
        <dbReference type="SAM" id="Coils"/>
    </source>
</evidence>
<reference evidence="2" key="1">
    <citation type="submission" date="2021-01" db="EMBL/GenBank/DDBJ databases">
        <authorList>
            <person name="Corre E."/>
            <person name="Pelletier E."/>
            <person name="Niang G."/>
            <person name="Scheremetjew M."/>
            <person name="Finn R."/>
            <person name="Kale V."/>
            <person name="Holt S."/>
            <person name="Cochrane G."/>
            <person name="Meng A."/>
            <person name="Brown T."/>
            <person name="Cohen L."/>
        </authorList>
    </citation>
    <scope>NUCLEOTIDE SEQUENCE</scope>
    <source>
        <strain evidence="2">308</strain>
    </source>
</reference>
<accession>A0A6U5ES08</accession>
<evidence type="ECO:0000313" key="2">
    <source>
        <dbReference type="EMBL" id="CAD8880474.1"/>
    </source>
</evidence>
<feature type="coiled-coil region" evidence="1">
    <location>
        <begin position="149"/>
        <end position="177"/>
    </location>
</feature>
<protein>
    <submittedName>
        <fullName evidence="2">Uncharacterized protein</fullName>
    </submittedName>
</protein>
<dbReference type="EMBL" id="HBFR01010558">
    <property type="protein sequence ID" value="CAD8880474.1"/>
    <property type="molecule type" value="Transcribed_RNA"/>
</dbReference>
<evidence type="ECO:0000313" key="3">
    <source>
        <dbReference type="EMBL" id="CAD8880531.1"/>
    </source>
</evidence>
<name>A0A6U5ES08_9STRA</name>
<dbReference type="AlphaFoldDB" id="A0A6U5ES08"/>
<gene>
    <name evidence="2" type="ORF">CHYS00102_LOCUS7660</name>
    <name evidence="3" type="ORF">CHYS00102_LOCUS7717</name>
</gene>
<proteinExistence type="predicted"/>
<organism evidence="2">
    <name type="scientific">Corethron hystrix</name>
    <dbReference type="NCBI Taxonomy" id="216773"/>
    <lineage>
        <taxon>Eukaryota</taxon>
        <taxon>Sar</taxon>
        <taxon>Stramenopiles</taxon>
        <taxon>Ochrophyta</taxon>
        <taxon>Bacillariophyta</taxon>
        <taxon>Coscinodiscophyceae</taxon>
        <taxon>Corethrophycidae</taxon>
        <taxon>Corethrales</taxon>
        <taxon>Corethraceae</taxon>
        <taxon>Corethron</taxon>
    </lineage>
</organism>
<keyword evidence="1" id="KW-0175">Coiled coil</keyword>
<sequence>MAFLNSFHRRKNHKWTNNPATHFVNNLSKYIRTKLEKSGYKNRLGRASTRPYDQLLLINNAYKQAIIAEFNINDTRGMILHKLKYMHDLSGSTSPSFVSAAENTISHYKFEKPKYKRKCWGCGSPDHIWVKSKHEKNIICPHKNDPHVQENAKKAFAEFNRKKNEKKERTKNEANRKRSWSKLALAKLISKPNNKKNLRALLSFTALPVDDEQKKIHILTIFTFQTTPGTKSLLPVPILNVLPYICMQLRTPGEFNPGLQCLINTGSSLCTAWVPMMLKICEAYPLLVGSITHAKDEFQKIKLSGIVTNSDKNDLNQVLSCNLHVLIELFTP</sequence>
<dbReference type="EMBL" id="HBFR01010669">
    <property type="protein sequence ID" value="CAD8880531.1"/>
    <property type="molecule type" value="Transcribed_RNA"/>
</dbReference>